<dbReference type="Proteomes" id="UP001283361">
    <property type="component" value="Unassembled WGS sequence"/>
</dbReference>
<dbReference type="Gene3D" id="4.10.530.10">
    <property type="entry name" value="Gamma-fibrinogen Carboxyl Terminal Fragment, domain 2"/>
    <property type="match status" value="1"/>
</dbReference>
<reference evidence="3" key="1">
    <citation type="journal article" date="2023" name="G3 (Bethesda)">
        <title>A reference genome for the long-term kleptoplast-retaining sea slug Elysia crispata morphotype clarki.</title>
        <authorList>
            <person name="Eastman K.E."/>
            <person name="Pendleton A.L."/>
            <person name="Shaikh M.A."/>
            <person name="Suttiyut T."/>
            <person name="Ogas R."/>
            <person name="Tomko P."/>
            <person name="Gavelis G."/>
            <person name="Widhalm J.R."/>
            <person name="Wisecaver J.H."/>
        </authorList>
    </citation>
    <scope>NUCLEOTIDE SEQUENCE</scope>
    <source>
        <strain evidence="3">ECLA1</strain>
    </source>
</reference>
<dbReference type="GO" id="GO:0005615">
    <property type="term" value="C:extracellular space"/>
    <property type="evidence" value="ECO:0007669"/>
    <property type="project" value="TreeGrafter"/>
</dbReference>
<dbReference type="Gene3D" id="3.90.215.10">
    <property type="entry name" value="Gamma Fibrinogen, chain A, domain 1"/>
    <property type="match status" value="1"/>
</dbReference>
<evidence type="ECO:0000259" key="2">
    <source>
        <dbReference type="PROSITE" id="PS51406"/>
    </source>
</evidence>
<dbReference type="InterPro" id="IPR014716">
    <property type="entry name" value="Fibrinogen_a/b/g_C_1"/>
</dbReference>
<dbReference type="EMBL" id="JAWDGP010005911">
    <property type="protein sequence ID" value="KAK3750036.1"/>
    <property type="molecule type" value="Genomic_DNA"/>
</dbReference>
<sequence length="407" mass="45534">MDFTRELKIFNLDACFWLILITSVCRGDGADITHPSAYKLESLCHSDRDPSSVKGCMRQVEPDNGMAIIFRPSLDCARYCSLDKLCIGYSYNYHSRQIGCYLHYNCALSQRCDSQNCGHLVFYRRQATRSECEQASGRWSATANSCHCSNGCVGRRCERLPESCSELALWGQTKPYPLRRMIKPPGFQQGFSVLCRTYLAVKTALTVFLKNLSRNNYSPLKCDWNKCVTGFFTQEGNTNIWSGLEKIRYLSTVTNSKTLTLKFTLTNTGSIKMVYRDIQIGDSSAHYALSYSTYHVENELSQTFASVHNCLPLSKGSSLGIPFSTPDADHDLDTGRNCAQIAGRGWWFSQCDPRPVCNPMGDVVTQSADNEALWFSGKNVAGIAPIKSRFGVTAYFTDNYTSSFAGL</sequence>
<organism evidence="3 4">
    <name type="scientific">Elysia crispata</name>
    <name type="common">lettuce slug</name>
    <dbReference type="NCBI Taxonomy" id="231223"/>
    <lineage>
        <taxon>Eukaryota</taxon>
        <taxon>Metazoa</taxon>
        <taxon>Spiralia</taxon>
        <taxon>Lophotrochozoa</taxon>
        <taxon>Mollusca</taxon>
        <taxon>Gastropoda</taxon>
        <taxon>Heterobranchia</taxon>
        <taxon>Euthyneura</taxon>
        <taxon>Panpulmonata</taxon>
        <taxon>Sacoglossa</taxon>
        <taxon>Placobranchoidea</taxon>
        <taxon>Plakobranchidae</taxon>
        <taxon>Elysia</taxon>
    </lineage>
</organism>
<dbReference type="InterPro" id="IPR002181">
    <property type="entry name" value="Fibrinogen_a/b/g_C_dom"/>
</dbReference>
<dbReference type="InterPro" id="IPR036056">
    <property type="entry name" value="Fibrinogen-like_C"/>
</dbReference>
<dbReference type="PANTHER" id="PTHR19143">
    <property type="entry name" value="FIBRINOGEN/TENASCIN/ANGIOPOEITIN"/>
    <property type="match status" value="1"/>
</dbReference>
<dbReference type="InterPro" id="IPR050373">
    <property type="entry name" value="Fibrinogen_C-term_domain"/>
</dbReference>
<feature type="signal peptide" evidence="1">
    <location>
        <begin position="1"/>
        <end position="29"/>
    </location>
</feature>
<evidence type="ECO:0000313" key="3">
    <source>
        <dbReference type="EMBL" id="KAK3750036.1"/>
    </source>
</evidence>
<dbReference type="Pfam" id="PF00147">
    <property type="entry name" value="Fibrinogen_C"/>
    <property type="match status" value="1"/>
</dbReference>
<dbReference type="PANTHER" id="PTHR19143:SF444">
    <property type="entry name" value="PROTEIN SCABROUS"/>
    <property type="match status" value="1"/>
</dbReference>
<feature type="domain" description="Fibrinogen C-terminal" evidence="2">
    <location>
        <begin position="155"/>
        <end position="351"/>
    </location>
</feature>
<keyword evidence="4" id="KW-1185">Reference proteome</keyword>
<dbReference type="PROSITE" id="PS51406">
    <property type="entry name" value="FIBRINOGEN_C_2"/>
    <property type="match status" value="1"/>
</dbReference>
<evidence type="ECO:0000313" key="4">
    <source>
        <dbReference type="Proteomes" id="UP001283361"/>
    </source>
</evidence>
<dbReference type="AlphaFoldDB" id="A0AAE0YLR5"/>
<comment type="caution">
    <text evidence="3">The sequence shown here is derived from an EMBL/GenBank/DDBJ whole genome shotgun (WGS) entry which is preliminary data.</text>
</comment>
<protein>
    <recommendedName>
        <fullName evidence="2">Fibrinogen C-terminal domain-containing protein</fullName>
    </recommendedName>
</protein>
<name>A0AAE0YLR5_9GAST</name>
<accession>A0AAE0YLR5</accession>
<gene>
    <name evidence="3" type="ORF">RRG08_027359</name>
</gene>
<evidence type="ECO:0000256" key="1">
    <source>
        <dbReference type="SAM" id="SignalP"/>
    </source>
</evidence>
<dbReference type="SMART" id="SM00186">
    <property type="entry name" value="FBG"/>
    <property type="match status" value="1"/>
</dbReference>
<proteinExistence type="predicted"/>
<dbReference type="SUPFAM" id="SSF56496">
    <property type="entry name" value="Fibrinogen C-terminal domain-like"/>
    <property type="match status" value="1"/>
</dbReference>
<feature type="chain" id="PRO_5041988933" description="Fibrinogen C-terminal domain-containing protein" evidence="1">
    <location>
        <begin position="30"/>
        <end position="407"/>
    </location>
</feature>
<keyword evidence="1" id="KW-0732">Signal</keyword>